<dbReference type="SUPFAM" id="SSF53448">
    <property type="entry name" value="Nucleotide-diphospho-sugar transferases"/>
    <property type="match status" value="1"/>
</dbReference>
<dbReference type="Gene3D" id="3.90.550.10">
    <property type="entry name" value="Spore Coat Polysaccharide Biosynthesis Protein SpsA, Chain A"/>
    <property type="match status" value="1"/>
</dbReference>
<dbReference type="AlphaFoldDB" id="A0A4S8F5M8"/>
<keyword evidence="2 4" id="KW-0808">Transferase</keyword>
<evidence type="ECO:0000313" key="4">
    <source>
        <dbReference type="EMBL" id="THU01464.1"/>
    </source>
</evidence>
<organism evidence="4 5">
    <name type="scientific">Lampropedia puyangensis</name>
    <dbReference type="NCBI Taxonomy" id="1330072"/>
    <lineage>
        <taxon>Bacteria</taxon>
        <taxon>Pseudomonadati</taxon>
        <taxon>Pseudomonadota</taxon>
        <taxon>Betaproteobacteria</taxon>
        <taxon>Burkholderiales</taxon>
        <taxon>Comamonadaceae</taxon>
        <taxon>Lampropedia</taxon>
    </lineage>
</organism>
<dbReference type="OrthoDB" id="9815923at2"/>
<keyword evidence="5" id="KW-1185">Reference proteome</keyword>
<dbReference type="RefSeq" id="WP_136573401.1">
    <property type="nucleotide sequence ID" value="NZ_STFG01000008.1"/>
</dbReference>
<dbReference type="Pfam" id="PF00535">
    <property type="entry name" value="Glycos_transf_2"/>
    <property type="match status" value="1"/>
</dbReference>
<gene>
    <name evidence="4" type="ORF">E9531_08825</name>
</gene>
<dbReference type="CDD" id="cd00761">
    <property type="entry name" value="Glyco_tranf_GTA_type"/>
    <property type="match status" value="1"/>
</dbReference>
<proteinExistence type="predicted"/>
<dbReference type="InterPro" id="IPR029044">
    <property type="entry name" value="Nucleotide-diphossugar_trans"/>
</dbReference>
<comment type="caution">
    <text evidence="4">The sequence shown here is derived from an EMBL/GenBank/DDBJ whole genome shotgun (WGS) entry which is preliminary data.</text>
</comment>
<protein>
    <submittedName>
        <fullName evidence="4">Glycosyltransferase family 2 protein</fullName>
    </submittedName>
</protein>
<feature type="domain" description="Glycosyltransferase 2-like" evidence="3">
    <location>
        <begin position="34"/>
        <end position="164"/>
    </location>
</feature>
<dbReference type="GO" id="GO:0016758">
    <property type="term" value="F:hexosyltransferase activity"/>
    <property type="evidence" value="ECO:0007669"/>
    <property type="project" value="UniProtKB-ARBA"/>
</dbReference>
<sequence>MGEQTSEQAPNAIQAQVRSIDAQSLQQDGSVWLSVLIPVYNVQAYLRECVESIMQQASTGVEVLLFDDASTDDSAHIALQLQQQWPQAIRILGHERNLGISAVRNALLCHAQGEYLWFVDSDDALQPGAIRALQQVVQQSSPDVVLCDFRMWRNREKFKHRLRGERHCRSFVGPHGRLVHDTAALIEGLFLAGQMHPWSKITKRSLWQADATSDPLQFPVGAYFEDMATMPRVLLRAQSFVYVPEVWVAYRQREGSILSSLSPAKAFDLGMALDAFGADYLRQVKVNGALAAPGVQFAIAHLAARNYMSALRIGERGQVAFSATQRNRMVEVFLQASALSVPQLFQHYLRRGWWARYLRARRPLGQLHRMQGAVRG</sequence>
<dbReference type="PANTHER" id="PTHR22916">
    <property type="entry name" value="GLYCOSYLTRANSFERASE"/>
    <property type="match status" value="1"/>
</dbReference>
<reference evidence="4 5" key="1">
    <citation type="journal article" date="2015" name="Antonie Van Leeuwenhoek">
        <title>Lampropedia puyangensis sp. nov., isolated from symptomatic bark of Populus ? euramericana canker and emended description of Lampropedia hyalina (Ehrenberg 1832) Lee et al. 2004.</title>
        <authorList>
            <person name="Li Y."/>
            <person name="Wang T."/>
            <person name="Piao C.G."/>
            <person name="Wang L.F."/>
            <person name="Tian G.Z."/>
            <person name="Zhu T.H."/>
            <person name="Guo M.W."/>
        </authorList>
    </citation>
    <scope>NUCLEOTIDE SEQUENCE [LARGE SCALE GENOMIC DNA]</scope>
    <source>
        <strain evidence="4 5">2-bin</strain>
    </source>
</reference>
<name>A0A4S8F5M8_9BURK</name>
<dbReference type="Proteomes" id="UP000308917">
    <property type="component" value="Unassembled WGS sequence"/>
</dbReference>
<evidence type="ECO:0000313" key="5">
    <source>
        <dbReference type="Proteomes" id="UP000308917"/>
    </source>
</evidence>
<dbReference type="EMBL" id="STFG01000008">
    <property type="protein sequence ID" value="THU01464.1"/>
    <property type="molecule type" value="Genomic_DNA"/>
</dbReference>
<evidence type="ECO:0000256" key="1">
    <source>
        <dbReference type="ARBA" id="ARBA00022676"/>
    </source>
</evidence>
<evidence type="ECO:0000259" key="3">
    <source>
        <dbReference type="Pfam" id="PF00535"/>
    </source>
</evidence>
<dbReference type="PANTHER" id="PTHR22916:SF51">
    <property type="entry name" value="GLYCOSYLTRANSFERASE EPSH-RELATED"/>
    <property type="match status" value="1"/>
</dbReference>
<keyword evidence="1" id="KW-0328">Glycosyltransferase</keyword>
<evidence type="ECO:0000256" key="2">
    <source>
        <dbReference type="ARBA" id="ARBA00022679"/>
    </source>
</evidence>
<dbReference type="InterPro" id="IPR001173">
    <property type="entry name" value="Glyco_trans_2-like"/>
</dbReference>
<accession>A0A4S8F5M8</accession>